<gene>
    <name evidence="3" type="ORF">B1L04_03050</name>
</gene>
<feature type="transmembrane region" description="Helical" evidence="2">
    <location>
        <begin position="115"/>
        <end position="139"/>
    </location>
</feature>
<keyword evidence="2" id="KW-0472">Membrane</keyword>
<protein>
    <submittedName>
        <fullName evidence="3">Uncharacterized protein</fullName>
    </submittedName>
</protein>
<reference evidence="3 4" key="1">
    <citation type="submission" date="2017-02" db="EMBL/GenBank/DDBJ databases">
        <title>Genome sequence of Microcystis aeruginosa KW.</title>
        <authorList>
            <person name="Oh H.-M."/>
            <person name="Ahn C.-Y."/>
            <person name="Jeong H."/>
            <person name="Srivastava A."/>
            <person name="Lee H.-G."/>
            <person name="Kang S.-R."/>
        </authorList>
    </citation>
    <scope>NUCLEOTIDE SEQUENCE [LARGE SCALE GENOMIC DNA]</scope>
    <source>
        <strain evidence="3 4">KW</strain>
    </source>
</reference>
<name>A0A1V4BZ01_MICAE</name>
<feature type="compositionally biased region" description="Basic and acidic residues" evidence="1">
    <location>
        <begin position="203"/>
        <end position="214"/>
    </location>
</feature>
<feature type="transmembrane region" description="Helical" evidence="2">
    <location>
        <begin position="45"/>
        <end position="66"/>
    </location>
</feature>
<evidence type="ECO:0000313" key="3">
    <source>
        <dbReference type="EMBL" id="OPF19776.1"/>
    </source>
</evidence>
<dbReference type="EMBL" id="MVGR01000002">
    <property type="protein sequence ID" value="OPF19776.1"/>
    <property type="molecule type" value="Genomic_DNA"/>
</dbReference>
<proteinExistence type="predicted"/>
<feature type="region of interest" description="Disordered" evidence="1">
    <location>
        <begin position="199"/>
        <end position="233"/>
    </location>
</feature>
<accession>A0A1V4BZ01</accession>
<feature type="transmembrane region" description="Helical" evidence="2">
    <location>
        <begin position="12"/>
        <end position="33"/>
    </location>
</feature>
<sequence>MSIFQLTLCLRFRYLVYSFVTYIGSSILFVYLAQTANWDMPGFAFFPQITFAHMIGGTLFIITLYLQTEGIRRAKEFYNYNKVGKGRAARVLIRHRDVMQIDTSWKEQWKATKQYCFFFDVIPANLFGLGGLLGIFFYLTQGMGILPFAVAIGFFILGGLSINYAADHLCNVEIEELYSNPQTYDTAITHGKQEIIERASMQRTKEQIEKERKRNMPLPPESDKQRRPPRKPY</sequence>
<comment type="caution">
    <text evidence="3">The sequence shown here is derived from an EMBL/GenBank/DDBJ whole genome shotgun (WGS) entry which is preliminary data.</text>
</comment>
<dbReference type="Proteomes" id="UP000189835">
    <property type="component" value="Unassembled WGS sequence"/>
</dbReference>
<evidence type="ECO:0000313" key="4">
    <source>
        <dbReference type="Proteomes" id="UP000189835"/>
    </source>
</evidence>
<keyword evidence="2" id="KW-0812">Transmembrane</keyword>
<evidence type="ECO:0000256" key="1">
    <source>
        <dbReference type="SAM" id="MobiDB-lite"/>
    </source>
</evidence>
<keyword evidence="2" id="KW-1133">Transmembrane helix</keyword>
<dbReference type="AlphaFoldDB" id="A0A1V4BZ01"/>
<evidence type="ECO:0000256" key="2">
    <source>
        <dbReference type="SAM" id="Phobius"/>
    </source>
</evidence>
<organism evidence="3 4">
    <name type="scientific">Microcystis aeruginosa KW</name>
    <dbReference type="NCBI Taxonomy" id="1960155"/>
    <lineage>
        <taxon>Bacteria</taxon>
        <taxon>Bacillati</taxon>
        <taxon>Cyanobacteriota</taxon>
        <taxon>Cyanophyceae</taxon>
        <taxon>Oscillatoriophycideae</taxon>
        <taxon>Chroococcales</taxon>
        <taxon>Microcystaceae</taxon>
        <taxon>Microcystis</taxon>
    </lineage>
</organism>
<feature type="transmembrane region" description="Helical" evidence="2">
    <location>
        <begin position="145"/>
        <end position="166"/>
    </location>
</feature>
<dbReference type="RefSeq" id="WP_079205737.1">
    <property type="nucleotide sequence ID" value="NZ_MVGR01000002.1"/>
</dbReference>